<reference evidence="2" key="1">
    <citation type="submission" date="2020-12" db="EMBL/GenBank/DDBJ databases">
        <title>WGS assembly of Carya illinoinensis cv. Pawnee.</title>
        <authorList>
            <person name="Platts A."/>
            <person name="Shu S."/>
            <person name="Wright S."/>
            <person name="Barry K."/>
            <person name="Edger P."/>
            <person name="Pires J.C."/>
            <person name="Schmutz J."/>
        </authorList>
    </citation>
    <scope>NUCLEOTIDE SEQUENCE</scope>
    <source>
        <tissue evidence="2">Leaf</tissue>
    </source>
</reference>
<dbReference type="InterPro" id="IPR040610">
    <property type="entry name" value="SNRNP25_ubiquitin"/>
</dbReference>
<name>A0A8T1PR71_CARIL</name>
<comment type="caution">
    <text evidence="2">The sequence shown here is derived from an EMBL/GenBank/DDBJ whole genome shotgun (WGS) entry which is preliminary data.</text>
</comment>
<dbReference type="InterPro" id="IPR039690">
    <property type="entry name" value="SNRNP25"/>
</dbReference>
<gene>
    <name evidence="2" type="ORF">CIPAW_08G010600</name>
</gene>
<evidence type="ECO:0000313" key="2">
    <source>
        <dbReference type="EMBL" id="KAG6643787.1"/>
    </source>
</evidence>
<keyword evidence="3" id="KW-1185">Reference proteome</keyword>
<dbReference type="EMBL" id="CM031816">
    <property type="protein sequence ID" value="KAG6643787.1"/>
    <property type="molecule type" value="Genomic_DNA"/>
</dbReference>
<dbReference type="AlphaFoldDB" id="A0A8T1PR71"/>
<dbReference type="PANTHER" id="PTHR14942">
    <property type="entry name" value="U11/U12 SMALL NUCLEAR RIBONUCLEOPROTEIN 25 KDA PROTEIN"/>
    <property type="match status" value="1"/>
</dbReference>
<feature type="domain" description="SNRNP25 ubiquitin-like" evidence="1">
    <location>
        <begin position="54"/>
        <end position="140"/>
    </location>
</feature>
<sequence length="272" mass="30829">MVDSIPIIHEDDLAPSVSVERHRRSLALCISSLLIVDGLCRKGSLYRKLPMEPLKLSVLKLDGSCFDIEVEKTATVAELKQAVEAVFDHMPQKGPWKISWSHLWGHFCLCYNGQKLVTETDSIRNYGIKDGDKLKFVRHIAISYNLRKRRAKKRVVGSKKKLSTMQANSCEEGETNDEKDSDCGDIEKGEVLHYNKKDRRLIQYRKSRMAGLLGGWYLNARLSTIRRRKIVGLACPAGIATGLVGGFRKIIWFCRRKPYSGRIHGERIDASA</sequence>
<organism evidence="2 3">
    <name type="scientific">Carya illinoinensis</name>
    <name type="common">Pecan</name>
    <dbReference type="NCBI Taxonomy" id="32201"/>
    <lineage>
        <taxon>Eukaryota</taxon>
        <taxon>Viridiplantae</taxon>
        <taxon>Streptophyta</taxon>
        <taxon>Embryophyta</taxon>
        <taxon>Tracheophyta</taxon>
        <taxon>Spermatophyta</taxon>
        <taxon>Magnoliopsida</taxon>
        <taxon>eudicotyledons</taxon>
        <taxon>Gunneridae</taxon>
        <taxon>Pentapetalae</taxon>
        <taxon>rosids</taxon>
        <taxon>fabids</taxon>
        <taxon>Fagales</taxon>
        <taxon>Juglandaceae</taxon>
        <taxon>Carya</taxon>
    </lineage>
</organism>
<dbReference type="Proteomes" id="UP000811609">
    <property type="component" value="Chromosome 8"/>
</dbReference>
<proteinExistence type="predicted"/>
<dbReference type="PANTHER" id="PTHR14942:SF2">
    <property type="entry name" value="UBIQUITIN-LIKE SUPERFAMILY PROTEIN"/>
    <property type="match status" value="1"/>
</dbReference>
<dbReference type="GO" id="GO:0000398">
    <property type="term" value="P:mRNA splicing, via spliceosome"/>
    <property type="evidence" value="ECO:0007669"/>
    <property type="project" value="InterPro"/>
</dbReference>
<protein>
    <recommendedName>
        <fullName evidence="1">SNRNP25 ubiquitin-like domain-containing protein</fullName>
    </recommendedName>
</protein>
<accession>A0A8T1PR71</accession>
<dbReference type="Pfam" id="PF18036">
    <property type="entry name" value="Ubiquitin_4"/>
    <property type="match status" value="1"/>
</dbReference>
<evidence type="ECO:0000313" key="3">
    <source>
        <dbReference type="Proteomes" id="UP000811609"/>
    </source>
</evidence>
<evidence type="ECO:0000259" key="1">
    <source>
        <dbReference type="Pfam" id="PF18036"/>
    </source>
</evidence>
<dbReference type="CDD" id="cd17058">
    <property type="entry name" value="Ubl_SNRNP25"/>
    <property type="match status" value="1"/>
</dbReference>